<evidence type="ECO:0000313" key="2">
    <source>
        <dbReference type="EMBL" id="EJW02046.1"/>
    </source>
</evidence>
<evidence type="ECO:0000256" key="1">
    <source>
        <dbReference type="SAM" id="SignalP"/>
    </source>
</evidence>
<dbReference type="Proteomes" id="UP000003163">
    <property type="component" value="Unassembled WGS sequence"/>
</dbReference>
<protein>
    <submittedName>
        <fullName evidence="2">Uncharacterized protein</fullName>
    </submittedName>
</protein>
<evidence type="ECO:0000313" key="3">
    <source>
        <dbReference type="Proteomes" id="UP000003163"/>
    </source>
</evidence>
<name>J9D2M0_EDHAE</name>
<reference evidence="3" key="2">
    <citation type="submission" date="2015-07" db="EMBL/GenBank/DDBJ databases">
        <title>Contrasting host-pathogen interactions and genome evolution in two generalist and specialist microsporidian pathogens of mosquitoes.</title>
        <authorList>
            <consortium name="The Broad Institute Genomics Platform"/>
            <consortium name="The Broad Institute Genome Sequencing Center for Infectious Disease"/>
            <person name="Cuomo C.A."/>
            <person name="Sanscrainte N.D."/>
            <person name="Goldberg J.M."/>
            <person name="Heiman D."/>
            <person name="Young S."/>
            <person name="Zeng Q."/>
            <person name="Becnel J.J."/>
            <person name="Birren B.W."/>
        </authorList>
    </citation>
    <scope>NUCLEOTIDE SEQUENCE [LARGE SCALE GENOMIC DNA]</scope>
    <source>
        <strain evidence="3">USNM 41457</strain>
    </source>
</reference>
<comment type="caution">
    <text evidence="2">The sequence shown here is derived from an EMBL/GenBank/DDBJ whole genome shotgun (WGS) entry which is preliminary data.</text>
</comment>
<accession>J9D2M0</accession>
<dbReference type="EMBL" id="AFBI03000093">
    <property type="protein sequence ID" value="EJW02046.1"/>
    <property type="molecule type" value="Genomic_DNA"/>
</dbReference>
<keyword evidence="3" id="KW-1185">Reference proteome</keyword>
<dbReference type="VEuPathDB" id="MicrosporidiaDB:EDEG_03496"/>
<sequence length="321" mass="37370">MMFVMLSLFLSQYLRAANILPEFDTVIPVKTSFMVHAQESSDNKADDIDKKSLVKKVTSEPAKEDVYSDLKYSEKSIDVENMIFSPQISGKPPHNDNLAIYCNILCKNFFENSFYPIRKTIEIVTAEKYTENVISGMLTAINLDVNIKLELYDIIVDTKESLKILFDDQSKIEKFLSLISYLEKKIPDALEKPLTKEVIYWFEEALSEKNKSFETVFSNTEIEKSSKNINDNAVEHADKKSFFDFSRHNIKSKFSILDEKQKEKYKQQSEKVLYSLKEACNVFFIEWAVEIISDSEYSIIFSSSFNALRNSFRIRKKDFYK</sequence>
<organism evidence="2 3">
    <name type="scientific">Edhazardia aedis (strain USNM 41457)</name>
    <name type="common">Microsporidian parasite</name>
    <dbReference type="NCBI Taxonomy" id="1003232"/>
    <lineage>
        <taxon>Eukaryota</taxon>
        <taxon>Fungi</taxon>
        <taxon>Fungi incertae sedis</taxon>
        <taxon>Microsporidia</taxon>
        <taxon>Edhazardia</taxon>
    </lineage>
</organism>
<proteinExistence type="predicted"/>
<gene>
    <name evidence="2" type="ORF">EDEG_03496</name>
</gene>
<reference evidence="2 3" key="1">
    <citation type="submission" date="2011-08" db="EMBL/GenBank/DDBJ databases">
        <authorList>
            <person name="Liu Z.J."/>
            <person name="Shi F.L."/>
            <person name="Lu J.Q."/>
            <person name="Li M."/>
            <person name="Wang Z.L."/>
        </authorList>
    </citation>
    <scope>NUCLEOTIDE SEQUENCE [LARGE SCALE GENOMIC DNA]</scope>
    <source>
        <strain evidence="2 3">USNM 41457</strain>
    </source>
</reference>
<feature type="signal peptide" evidence="1">
    <location>
        <begin position="1"/>
        <end position="16"/>
    </location>
</feature>
<dbReference type="InParanoid" id="J9D2M0"/>
<keyword evidence="1" id="KW-0732">Signal</keyword>
<dbReference type="HOGENOM" id="CLU_866063_0_0_1"/>
<dbReference type="AlphaFoldDB" id="J9D2M0"/>
<feature type="chain" id="PRO_5003821289" evidence="1">
    <location>
        <begin position="17"/>
        <end position="321"/>
    </location>
</feature>